<evidence type="ECO:0000256" key="3">
    <source>
        <dbReference type="ARBA" id="ARBA00009850"/>
    </source>
</evidence>
<dbReference type="EC" id="3.5.2.17" evidence="7"/>
<dbReference type="Proteomes" id="UP000284842">
    <property type="component" value="Unassembled WGS sequence"/>
</dbReference>
<proteinExistence type="inferred from homology"/>
<dbReference type="Pfam" id="PF00576">
    <property type="entry name" value="Transthyretin"/>
    <property type="match status" value="1"/>
</dbReference>
<comment type="caution">
    <text evidence="9">The sequence shown here is derived from an EMBL/GenBank/DDBJ whole genome shotgun (WGS) entry which is preliminary data.</text>
</comment>
<dbReference type="PANTHER" id="PTHR10395">
    <property type="entry name" value="URICASE AND TRANSTHYRETIN-RELATED"/>
    <property type="match status" value="1"/>
</dbReference>
<sequence length="133" mass="14694">MAKSPITCHILDASLGKPVEGVCIRLQQLEVGSASNGGVDIFHPLAKGTTNADGRCLDLLPPAGSEEESKEGTKLVEGQTYKIVFKTQEYFERTGRKSFYPWVEISFTIQNPGEHYHIPLLISPYSFTTYRGS</sequence>
<organism evidence="9 10">
    <name type="scientific">Panaeolus cyanescens</name>
    <dbReference type="NCBI Taxonomy" id="181874"/>
    <lineage>
        <taxon>Eukaryota</taxon>
        <taxon>Fungi</taxon>
        <taxon>Dikarya</taxon>
        <taxon>Basidiomycota</taxon>
        <taxon>Agaricomycotina</taxon>
        <taxon>Agaricomycetes</taxon>
        <taxon>Agaricomycetidae</taxon>
        <taxon>Agaricales</taxon>
        <taxon>Agaricineae</taxon>
        <taxon>Galeropsidaceae</taxon>
        <taxon>Panaeolus</taxon>
    </lineage>
</organism>
<dbReference type="InterPro" id="IPR023416">
    <property type="entry name" value="Transthyretin/HIU_hydrolase_d"/>
</dbReference>
<comment type="catalytic activity">
    <reaction evidence="1 7">
        <text>5-hydroxyisourate + H2O = 5-hydroxy-2-oxo-4-ureido-2,5-dihydro-1H-imidazole-5-carboxylate + H(+)</text>
        <dbReference type="Rhea" id="RHEA:23736"/>
        <dbReference type="ChEBI" id="CHEBI:15377"/>
        <dbReference type="ChEBI" id="CHEBI:15378"/>
        <dbReference type="ChEBI" id="CHEBI:18072"/>
        <dbReference type="ChEBI" id="CHEBI:58639"/>
        <dbReference type="EC" id="3.5.2.17"/>
    </reaction>
</comment>
<dbReference type="STRING" id="181874.A0A409Y8V6"/>
<evidence type="ECO:0000256" key="5">
    <source>
        <dbReference type="ARBA" id="ARBA00022631"/>
    </source>
</evidence>
<keyword evidence="5 7" id="KW-0659">Purine metabolism</keyword>
<keyword evidence="6 7" id="KW-0378">Hydrolase</keyword>
<dbReference type="PROSITE" id="PS00769">
    <property type="entry name" value="TRANSTHYRETIN_2"/>
    <property type="match status" value="1"/>
</dbReference>
<evidence type="ECO:0000256" key="6">
    <source>
        <dbReference type="ARBA" id="ARBA00022801"/>
    </source>
</evidence>
<gene>
    <name evidence="9" type="ORF">CVT24_005353</name>
</gene>
<dbReference type="GO" id="GO:0006144">
    <property type="term" value="P:purine nucleobase metabolic process"/>
    <property type="evidence" value="ECO:0007669"/>
    <property type="project" value="UniProtKB-KW"/>
</dbReference>
<dbReference type="PANTHER" id="PTHR10395:SF7">
    <property type="entry name" value="5-HYDROXYISOURATE HYDROLASE"/>
    <property type="match status" value="1"/>
</dbReference>
<dbReference type="Gene3D" id="2.60.40.180">
    <property type="entry name" value="Transthyretin/hydroxyisourate hydrolase domain"/>
    <property type="match status" value="1"/>
</dbReference>
<dbReference type="AlphaFoldDB" id="A0A409Y8V6"/>
<dbReference type="InParanoid" id="A0A409Y8V6"/>
<dbReference type="OrthoDB" id="10265230at2759"/>
<protein>
    <recommendedName>
        <fullName evidence="7">5-hydroxyisourate hydrolase</fullName>
        <shortName evidence="7">HIU hydrolase</shortName>
        <shortName evidence="7">HIUHase</shortName>
        <ecNumber evidence="7">3.5.2.17</ecNumber>
    </recommendedName>
</protein>
<comment type="similarity">
    <text evidence="3 7">Belongs to the transthyretin family. 5-hydroxyisourate hydrolase subfamily.</text>
</comment>
<dbReference type="NCBIfam" id="TIGR02962">
    <property type="entry name" value="hdxy_isourate"/>
    <property type="match status" value="1"/>
</dbReference>
<dbReference type="CDD" id="cd05822">
    <property type="entry name" value="TLP_HIUase"/>
    <property type="match status" value="1"/>
</dbReference>
<evidence type="ECO:0000256" key="4">
    <source>
        <dbReference type="ARBA" id="ARBA00011881"/>
    </source>
</evidence>
<comment type="subunit">
    <text evidence="4 7">Homotetramer.</text>
</comment>
<evidence type="ECO:0000313" key="9">
    <source>
        <dbReference type="EMBL" id="PPQ99565.1"/>
    </source>
</evidence>
<comment type="function">
    <text evidence="2">Catalyzes the hydrolysis of 5-hydroxyisourate (HIU) to 2-oxo-4-hydroxy-4-carboxy-5-ureidoimidazoline (OHCU).</text>
</comment>
<evidence type="ECO:0000256" key="7">
    <source>
        <dbReference type="RuleBase" id="RU361270"/>
    </source>
</evidence>
<evidence type="ECO:0000313" key="10">
    <source>
        <dbReference type="Proteomes" id="UP000284842"/>
    </source>
</evidence>
<evidence type="ECO:0000256" key="2">
    <source>
        <dbReference type="ARBA" id="ARBA00002704"/>
    </source>
</evidence>
<dbReference type="InterPro" id="IPR014306">
    <property type="entry name" value="Hydroxyisourate_hydrolase"/>
</dbReference>
<dbReference type="SUPFAM" id="SSF49472">
    <property type="entry name" value="Transthyretin (synonym: prealbumin)"/>
    <property type="match status" value="1"/>
</dbReference>
<feature type="domain" description="Transthyretin/hydroxyisourate hydrolase" evidence="8">
    <location>
        <begin position="6"/>
        <end position="132"/>
    </location>
</feature>
<keyword evidence="10" id="KW-1185">Reference proteome</keyword>
<evidence type="ECO:0000259" key="8">
    <source>
        <dbReference type="Pfam" id="PF00576"/>
    </source>
</evidence>
<evidence type="ECO:0000256" key="1">
    <source>
        <dbReference type="ARBA" id="ARBA00001043"/>
    </source>
</evidence>
<dbReference type="InterPro" id="IPR036817">
    <property type="entry name" value="Transthyretin/HIU_hydrolase_sf"/>
</dbReference>
<name>A0A409Y8V6_9AGAR</name>
<dbReference type="InterPro" id="IPR023419">
    <property type="entry name" value="Transthyretin_CS"/>
</dbReference>
<dbReference type="GO" id="GO:0033971">
    <property type="term" value="F:hydroxyisourate hydrolase activity"/>
    <property type="evidence" value="ECO:0007669"/>
    <property type="project" value="UniProtKB-EC"/>
</dbReference>
<accession>A0A409Y8V6</accession>
<dbReference type="EMBL" id="NHTK01001354">
    <property type="protein sequence ID" value="PPQ99565.1"/>
    <property type="molecule type" value="Genomic_DNA"/>
</dbReference>
<reference evidence="9 10" key="1">
    <citation type="journal article" date="2018" name="Evol. Lett.">
        <title>Horizontal gene cluster transfer increased hallucinogenic mushroom diversity.</title>
        <authorList>
            <person name="Reynolds H.T."/>
            <person name="Vijayakumar V."/>
            <person name="Gluck-Thaler E."/>
            <person name="Korotkin H.B."/>
            <person name="Matheny P.B."/>
            <person name="Slot J.C."/>
        </authorList>
    </citation>
    <scope>NUCLEOTIDE SEQUENCE [LARGE SCALE GENOMIC DNA]</scope>
    <source>
        <strain evidence="9 10">2629</strain>
    </source>
</reference>
<dbReference type="FunCoup" id="A0A409Y8V6">
    <property type="interactions" value="34"/>
</dbReference>